<feature type="domain" description="C2" evidence="1">
    <location>
        <begin position="85"/>
        <end position="211"/>
    </location>
</feature>
<sequence>MAPANRTLEDVPFLRNLAATFNVKNIPLAIFLLILVCIACVTAAVIIILCIRSCLRRVYKTKPKRKPLKTAYLEDILDPVIEPGMCGLLTYALEYELTNKCFRVVVVEAKNLSRPNETKLHDAYASIRLLIRSGPKWIPHGPRYKTDVQRNTSVPRWHYSCNYTITETELKNSMLIIEVFDYDSLGQDRSVGRVEVSIGEIDMGEYLGATFEKTVALKPGSPKYRGIGEICVGLAYLTNPGCMEIFIYEIRRLDIGHAIAPGKDVISVQVELKHKKRTLGTFETKSRIDTINPYFNEKTMFNIKPKLLDEATVVCSLKKRSTLGRRTVLAQAIIGPQSPLNTGTKQWDEMRSHSPRTHVMWHVLVPHGVKLDEINVN</sequence>
<dbReference type="SUPFAM" id="SSF49562">
    <property type="entry name" value="C2 domain (Calcium/lipid-binding domain, CaLB)"/>
    <property type="match status" value="2"/>
</dbReference>
<dbReference type="GO" id="GO:0030276">
    <property type="term" value="F:clathrin binding"/>
    <property type="evidence" value="ECO:0007669"/>
    <property type="project" value="TreeGrafter"/>
</dbReference>
<dbReference type="Gene3D" id="2.60.40.150">
    <property type="entry name" value="C2 domain"/>
    <property type="match status" value="2"/>
</dbReference>
<evidence type="ECO:0000313" key="2">
    <source>
        <dbReference type="EMBL" id="THD26339.1"/>
    </source>
</evidence>
<dbReference type="AlphaFoldDB" id="A0A2H1CLA5"/>
<dbReference type="PROSITE" id="PS50004">
    <property type="entry name" value="C2"/>
    <property type="match status" value="2"/>
</dbReference>
<dbReference type="PANTHER" id="PTHR10024:SF250">
    <property type="entry name" value="SYNAPTOTAGMIN-13"/>
    <property type="match status" value="1"/>
</dbReference>
<comment type="caution">
    <text evidence="2">The sequence shown here is derived from an EMBL/GenBank/DDBJ whole genome shotgun (WGS) entry which is preliminary data.</text>
</comment>
<dbReference type="GO" id="GO:0005886">
    <property type="term" value="C:plasma membrane"/>
    <property type="evidence" value="ECO:0007669"/>
    <property type="project" value="TreeGrafter"/>
</dbReference>
<dbReference type="CDD" id="cd00030">
    <property type="entry name" value="C2"/>
    <property type="match status" value="1"/>
</dbReference>
<evidence type="ECO:0000259" key="1">
    <source>
        <dbReference type="PROSITE" id="PS50004"/>
    </source>
</evidence>
<dbReference type="GO" id="GO:0031045">
    <property type="term" value="C:dense core granule"/>
    <property type="evidence" value="ECO:0007669"/>
    <property type="project" value="TreeGrafter"/>
</dbReference>
<dbReference type="GO" id="GO:0030424">
    <property type="term" value="C:axon"/>
    <property type="evidence" value="ECO:0007669"/>
    <property type="project" value="TreeGrafter"/>
</dbReference>
<proteinExistence type="predicted"/>
<dbReference type="EMBL" id="JXXN02000776">
    <property type="protein sequence ID" value="THD26339.1"/>
    <property type="molecule type" value="Genomic_DNA"/>
</dbReference>
<dbReference type="InterPro" id="IPR000008">
    <property type="entry name" value="C2_dom"/>
</dbReference>
<dbReference type="GO" id="GO:0005509">
    <property type="term" value="F:calcium ion binding"/>
    <property type="evidence" value="ECO:0007669"/>
    <property type="project" value="TreeGrafter"/>
</dbReference>
<gene>
    <name evidence="2" type="ORF">D915_002984</name>
</gene>
<name>A0A2H1CLA5_FASHE</name>
<dbReference type="GO" id="GO:0030672">
    <property type="term" value="C:synaptic vesicle membrane"/>
    <property type="evidence" value="ECO:0007669"/>
    <property type="project" value="TreeGrafter"/>
</dbReference>
<dbReference type="GO" id="GO:0048791">
    <property type="term" value="P:calcium ion-regulated exocytosis of neurotransmitter"/>
    <property type="evidence" value="ECO:0007669"/>
    <property type="project" value="TreeGrafter"/>
</dbReference>
<keyword evidence="3" id="KW-1185">Reference proteome</keyword>
<accession>A0A2H1CLA5</accession>
<dbReference type="GO" id="GO:0048488">
    <property type="term" value="P:synaptic vesicle endocytosis"/>
    <property type="evidence" value="ECO:0007669"/>
    <property type="project" value="TreeGrafter"/>
</dbReference>
<dbReference type="GO" id="GO:0000149">
    <property type="term" value="F:SNARE binding"/>
    <property type="evidence" value="ECO:0007669"/>
    <property type="project" value="TreeGrafter"/>
</dbReference>
<dbReference type="SMART" id="SM00239">
    <property type="entry name" value="C2"/>
    <property type="match status" value="2"/>
</dbReference>
<organism evidence="2 3">
    <name type="scientific">Fasciola hepatica</name>
    <name type="common">Liver fluke</name>
    <dbReference type="NCBI Taxonomy" id="6192"/>
    <lineage>
        <taxon>Eukaryota</taxon>
        <taxon>Metazoa</taxon>
        <taxon>Spiralia</taxon>
        <taxon>Lophotrochozoa</taxon>
        <taxon>Platyhelminthes</taxon>
        <taxon>Trematoda</taxon>
        <taxon>Digenea</taxon>
        <taxon>Plagiorchiida</taxon>
        <taxon>Echinostomata</taxon>
        <taxon>Echinostomatoidea</taxon>
        <taxon>Fasciolidae</taxon>
        <taxon>Fasciola</taxon>
    </lineage>
</organism>
<reference evidence="2" key="1">
    <citation type="submission" date="2019-03" db="EMBL/GenBank/DDBJ databases">
        <title>Improved annotation for the trematode Fasciola hepatica.</title>
        <authorList>
            <person name="Choi Y.-J."/>
            <person name="Martin J."/>
            <person name="Mitreva M."/>
        </authorList>
    </citation>
    <scope>NUCLEOTIDE SEQUENCE [LARGE SCALE GENOMIC DNA]</scope>
</reference>
<dbReference type="GO" id="GO:0005544">
    <property type="term" value="F:calcium-dependent phospholipid binding"/>
    <property type="evidence" value="ECO:0007669"/>
    <property type="project" value="TreeGrafter"/>
</dbReference>
<protein>
    <submittedName>
        <fullName evidence="2">Synaptotagmin-2</fullName>
    </submittedName>
</protein>
<dbReference type="InterPro" id="IPR035892">
    <property type="entry name" value="C2_domain_sf"/>
</dbReference>
<dbReference type="Proteomes" id="UP000230066">
    <property type="component" value="Unassembled WGS sequence"/>
</dbReference>
<feature type="domain" description="C2" evidence="1">
    <location>
        <begin position="226"/>
        <end position="351"/>
    </location>
</feature>
<dbReference type="Pfam" id="PF00168">
    <property type="entry name" value="C2"/>
    <property type="match status" value="2"/>
</dbReference>
<evidence type="ECO:0000313" key="3">
    <source>
        <dbReference type="Proteomes" id="UP000230066"/>
    </source>
</evidence>
<dbReference type="PANTHER" id="PTHR10024">
    <property type="entry name" value="SYNAPTOTAGMIN"/>
    <property type="match status" value="1"/>
</dbReference>
<dbReference type="GO" id="GO:0001786">
    <property type="term" value="F:phosphatidylserine binding"/>
    <property type="evidence" value="ECO:0007669"/>
    <property type="project" value="TreeGrafter"/>
</dbReference>